<dbReference type="SUPFAM" id="SSF53335">
    <property type="entry name" value="S-adenosyl-L-methionine-dependent methyltransferases"/>
    <property type="match status" value="1"/>
</dbReference>
<name>A0A0L0HTN9_SPIPD</name>
<comment type="similarity">
    <text evidence="4">Belongs to the methyltransferase superfamily. METTL23 family.</text>
</comment>
<evidence type="ECO:0000256" key="5">
    <source>
        <dbReference type="SAM" id="MobiDB-lite"/>
    </source>
</evidence>
<keyword evidence="1" id="KW-0489">Methyltransferase</keyword>
<dbReference type="eggNOG" id="KOG2793">
    <property type="taxonomic scope" value="Eukaryota"/>
</dbReference>
<keyword evidence="2" id="KW-0808">Transferase</keyword>
<evidence type="ECO:0000256" key="1">
    <source>
        <dbReference type="ARBA" id="ARBA00022603"/>
    </source>
</evidence>
<dbReference type="VEuPathDB" id="FungiDB:SPPG_00205"/>
<dbReference type="GO" id="GO:0005737">
    <property type="term" value="C:cytoplasm"/>
    <property type="evidence" value="ECO:0007669"/>
    <property type="project" value="TreeGrafter"/>
</dbReference>
<evidence type="ECO:0000313" key="7">
    <source>
        <dbReference type="Proteomes" id="UP000053201"/>
    </source>
</evidence>
<dbReference type="PANTHER" id="PTHR14614">
    <property type="entry name" value="HEPATOCELLULAR CARCINOMA-ASSOCIATED ANTIGEN"/>
    <property type="match status" value="1"/>
</dbReference>
<proteinExistence type="inferred from homology"/>
<dbReference type="AlphaFoldDB" id="A0A0L0HTN9"/>
<sequence length="262" mass="28963">MSLVPPDYGSSSDEEPRYTGETANHLAGAGTGHSRNVTFLKSTGTSVEQQPVQVILHELLDPDYGSYLWPSALVLSAFVYWNAGRFFNKQVLEVGCGTALPGLLAAKLGAKRVVLSDLPDAEHLLKNAQHAVHANQVDDVCSVIGLKWGKFPPLSDPSYLFDFILGADVFYEPRDFDDLIASVAYILSQSRPSAKFITAYQERSSRRTVQPLLEKWNLRCRIVDKRRFGGWGEAWRVDGKEQVPREIGSVALLIIERAAGCI</sequence>
<accession>A0A0L0HTN9</accession>
<dbReference type="InterPro" id="IPR019410">
    <property type="entry name" value="Methyltransf_16"/>
</dbReference>
<gene>
    <name evidence="6" type="ORF">SPPG_00205</name>
</gene>
<keyword evidence="7" id="KW-1185">Reference proteome</keyword>
<evidence type="ECO:0000256" key="4">
    <source>
        <dbReference type="ARBA" id="ARBA00043988"/>
    </source>
</evidence>
<dbReference type="Gene3D" id="3.40.50.150">
    <property type="entry name" value="Vaccinia Virus protein VP39"/>
    <property type="match status" value="1"/>
</dbReference>
<evidence type="ECO:0000256" key="3">
    <source>
        <dbReference type="ARBA" id="ARBA00022691"/>
    </source>
</evidence>
<dbReference type="Pfam" id="PF10294">
    <property type="entry name" value="Methyltransf_16"/>
    <property type="match status" value="1"/>
</dbReference>
<dbReference type="EMBL" id="KQ257450">
    <property type="protein sequence ID" value="KND04478.1"/>
    <property type="molecule type" value="Genomic_DNA"/>
</dbReference>
<dbReference type="STRING" id="645134.A0A0L0HTN9"/>
<protein>
    <submittedName>
        <fullName evidence="6">Uncharacterized protein</fullName>
    </submittedName>
</protein>
<keyword evidence="3" id="KW-0949">S-adenosyl-L-methionine</keyword>
<dbReference type="GO" id="GO:0008168">
    <property type="term" value="F:methyltransferase activity"/>
    <property type="evidence" value="ECO:0007669"/>
    <property type="project" value="UniProtKB-KW"/>
</dbReference>
<organism evidence="6 7">
    <name type="scientific">Spizellomyces punctatus (strain DAOM BR117)</name>
    <dbReference type="NCBI Taxonomy" id="645134"/>
    <lineage>
        <taxon>Eukaryota</taxon>
        <taxon>Fungi</taxon>
        <taxon>Fungi incertae sedis</taxon>
        <taxon>Chytridiomycota</taxon>
        <taxon>Chytridiomycota incertae sedis</taxon>
        <taxon>Chytridiomycetes</taxon>
        <taxon>Spizellomycetales</taxon>
        <taxon>Spizellomycetaceae</taxon>
        <taxon>Spizellomyces</taxon>
    </lineage>
</organism>
<dbReference type="InParanoid" id="A0A0L0HTN9"/>
<dbReference type="GO" id="GO:0005634">
    <property type="term" value="C:nucleus"/>
    <property type="evidence" value="ECO:0007669"/>
    <property type="project" value="TreeGrafter"/>
</dbReference>
<dbReference type="GeneID" id="27683950"/>
<dbReference type="PANTHER" id="PTHR14614:SF164">
    <property type="entry name" value="HISTONE-ARGININE METHYLTRANSFERASE METTL23"/>
    <property type="match status" value="1"/>
</dbReference>
<dbReference type="CDD" id="cd02440">
    <property type="entry name" value="AdoMet_MTases"/>
    <property type="match status" value="1"/>
</dbReference>
<feature type="region of interest" description="Disordered" evidence="5">
    <location>
        <begin position="1"/>
        <end position="30"/>
    </location>
</feature>
<dbReference type="OrthoDB" id="407325at2759"/>
<dbReference type="Proteomes" id="UP000053201">
    <property type="component" value="Unassembled WGS sequence"/>
</dbReference>
<dbReference type="InterPro" id="IPR029063">
    <property type="entry name" value="SAM-dependent_MTases_sf"/>
</dbReference>
<evidence type="ECO:0000313" key="6">
    <source>
        <dbReference type="EMBL" id="KND04478.1"/>
    </source>
</evidence>
<reference evidence="6 7" key="1">
    <citation type="submission" date="2009-08" db="EMBL/GenBank/DDBJ databases">
        <title>The Genome Sequence of Spizellomyces punctatus strain DAOM BR117.</title>
        <authorList>
            <consortium name="The Broad Institute Genome Sequencing Platform"/>
            <person name="Russ C."/>
            <person name="Cuomo C."/>
            <person name="Shea T."/>
            <person name="Young S.K."/>
            <person name="Zeng Q."/>
            <person name="Koehrsen M."/>
            <person name="Haas B."/>
            <person name="Borodovsky M."/>
            <person name="Guigo R."/>
            <person name="Alvarado L."/>
            <person name="Berlin A."/>
            <person name="Bochicchio J."/>
            <person name="Borenstein D."/>
            <person name="Chapman S."/>
            <person name="Chen Z."/>
            <person name="Engels R."/>
            <person name="Freedman E."/>
            <person name="Gellesch M."/>
            <person name="Goldberg J."/>
            <person name="Griggs A."/>
            <person name="Gujja S."/>
            <person name="Heiman D."/>
            <person name="Hepburn T."/>
            <person name="Howarth C."/>
            <person name="Jen D."/>
            <person name="Larson L."/>
            <person name="Lewis B."/>
            <person name="Mehta T."/>
            <person name="Park D."/>
            <person name="Pearson M."/>
            <person name="Roberts A."/>
            <person name="Saif S."/>
            <person name="Shenoy N."/>
            <person name="Sisk P."/>
            <person name="Stolte C."/>
            <person name="Sykes S."/>
            <person name="Thomson T."/>
            <person name="Walk T."/>
            <person name="White J."/>
            <person name="Yandava C."/>
            <person name="Burger G."/>
            <person name="Gray M.W."/>
            <person name="Holland P.W.H."/>
            <person name="King N."/>
            <person name="Lang F.B.F."/>
            <person name="Roger A.J."/>
            <person name="Ruiz-Trillo I."/>
            <person name="Lander E."/>
            <person name="Nusbaum C."/>
        </authorList>
    </citation>
    <scope>NUCLEOTIDE SEQUENCE [LARGE SCALE GENOMIC DNA]</scope>
    <source>
        <strain evidence="6 7">DAOM BR117</strain>
    </source>
</reference>
<dbReference type="GO" id="GO:0032259">
    <property type="term" value="P:methylation"/>
    <property type="evidence" value="ECO:0007669"/>
    <property type="project" value="UniProtKB-KW"/>
</dbReference>
<dbReference type="OMA" id="VIGITWG"/>
<dbReference type="RefSeq" id="XP_016612517.1">
    <property type="nucleotide sequence ID" value="XM_016748538.1"/>
</dbReference>
<evidence type="ECO:0000256" key="2">
    <source>
        <dbReference type="ARBA" id="ARBA00022679"/>
    </source>
</evidence>